<dbReference type="PANTHER" id="PTHR10422">
    <property type="entry name" value="CYTOCHROME C OXIDASE SUBUNIT 1"/>
    <property type="match status" value="1"/>
</dbReference>
<dbReference type="InterPro" id="IPR000883">
    <property type="entry name" value="Cyt_C_Oxase_1"/>
</dbReference>
<feature type="transmembrane region" description="Helical" evidence="2">
    <location>
        <begin position="215"/>
        <end position="236"/>
    </location>
</feature>
<keyword evidence="1" id="KW-0813">Transport</keyword>
<dbReference type="PROSITE" id="PS50855">
    <property type="entry name" value="COX1"/>
    <property type="match status" value="1"/>
</dbReference>
<dbReference type="GO" id="GO:0022904">
    <property type="term" value="P:respiratory electron transport chain"/>
    <property type="evidence" value="ECO:0007669"/>
    <property type="project" value="TreeGrafter"/>
</dbReference>
<dbReference type="KEGG" id="abac:LuPra_05334"/>
<evidence type="ECO:0000259" key="3">
    <source>
        <dbReference type="PROSITE" id="PS50855"/>
    </source>
</evidence>
<keyword evidence="2" id="KW-0812">Transmembrane</keyword>
<feature type="transmembrane region" description="Helical" evidence="2">
    <location>
        <begin position="283"/>
        <end position="308"/>
    </location>
</feature>
<dbReference type="SUPFAM" id="SSF81442">
    <property type="entry name" value="Cytochrome c oxidase subunit I-like"/>
    <property type="match status" value="1"/>
</dbReference>
<feature type="transmembrane region" description="Helical" evidence="2">
    <location>
        <begin position="320"/>
        <end position="338"/>
    </location>
</feature>
<name>A0A143PTZ3_LUTPR</name>
<keyword evidence="2" id="KW-0472">Membrane</keyword>
<feature type="transmembrane region" description="Helical" evidence="2">
    <location>
        <begin position="103"/>
        <end position="122"/>
    </location>
</feature>
<dbReference type="RefSeq" id="WP_110173550.1">
    <property type="nucleotide sequence ID" value="NZ_CP015136.1"/>
</dbReference>
<evidence type="ECO:0000256" key="2">
    <source>
        <dbReference type="SAM" id="Phobius"/>
    </source>
</evidence>
<protein>
    <submittedName>
        <fullName evidence="4">Alternative cytochrome c oxidase subunit 1</fullName>
        <ecNumber evidence="4">1.9.3.1</ecNumber>
    </submittedName>
</protein>
<dbReference type="GO" id="GO:0009060">
    <property type="term" value="P:aerobic respiration"/>
    <property type="evidence" value="ECO:0007669"/>
    <property type="project" value="InterPro"/>
</dbReference>
<dbReference type="STRING" id="1855912.LuPra_05334"/>
<dbReference type="PANTHER" id="PTHR10422:SF18">
    <property type="entry name" value="CYTOCHROME C OXIDASE SUBUNIT 1"/>
    <property type="match status" value="1"/>
</dbReference>
<keyword evidence="1" id="KW-0679">Respiratory chain</keyword>
<keyword evidence="2" id="KW-1133">Transmembrane helix</keyword>
<dbReference type="OrthoDB" id="9759913at2"/>
<dbReference type="Pfam" id="PF00115">
    <property type="entry name" value="COX1"/>
    <property type="match status" value="1"/>
</dbReference>
<feature type="transmembrane region" description="Helical" evidence="2">
    <location>
        <begin position="39"/>
        <end position="57"/>
    </location>
</feature>
<keyword evidence="1" id="KW-0249">Electron transport</keyword>
<reference evidence="5" key="2">
    <citation type="submission" date="2016-04" db="EMBL/GenBank/DDBJ databases">
        <title>First Complete Genome Sequence of a Subdivision 6 Acidobacterium.</title>
        <authorList>
            <person name="Huang S."/>
            <person name="Vieira S."/>
            <person name="Bunk B."/>
            <person name="Riedel T."/>
            <person name="Sproeer C."/>
            <person name="Overmann J."/>
        </authorList>
    </citation>
    <scope>NUCLEOTIDE SEQUENCE [LARGE SCALE GENOMIC DNA]</scope>
    <source>
        <strain evidence="5">DSM 100886 HEG_-6_39</strain>
    </source>
</reference>
<dbReference type="AlphaFoldDB" id="A0A143PTZ3"/>
<feature type="domain" description="Cytochrome oxidase subunit I profile" evidence="3">
    <location>
        <begin position="20"/>
        <end position="566"/>
    </location>
</feature>
<keyword evidence="4" id="KW-0560">Oxidoreductase</keyword>
<dbReference type="Gene3D" id="1.20.210.10">
    <property type="entry name" value="Cytochrome c oxidase-like, subunit I domain"/>
    <property type="match status" value="1"/>
</dbReference>
<dbReference type="GO" id="GO:0015990">
    <property type="term" value="P:electron transport coupled proton transport"/>
    <property type="evidence" value="ECO:0007669"/>
    <property type="project" value="TreeGrafter"/>
</dbReference>
<evidence type="ECO:0000313" key="4">
    <source>
        <dbReference type="EMBL" id="AMY12062.1"/>
    </source>
</evidence>
<organism evidence="4 5">
    <name type="scientific">Luteitalea pratensis</name>
    <dbReference type="NCBI Taxonomy" id="1855912"/>
    <lineage>
        <taxon>Bacteria</taxon>
        <taxon>Pseudomonadati</taxon>
        <taxon>Acidobacteriota</taxon>
        <taxon>Vicinamibacteria</taxon>
        <taxon>Vicinamibacterales</taxon>
        <taxon>Vicinamibacteraceae</taxon>
        <taxon>Luteitalea</taxon>
    </lineage>
</organism>
<feature type="transmembrane region" description="Helical" evidence="2">
    <location>
        <begin position="64"/>
        <end position="83"/>
    </location>
</feature>
<dbReference type="InterPro" id="IPR023616">
    <property type="entry name" value="Cyt_c_oxase-like_su1_dom"/>
</dbReference>
<dbReference type="GO" id="GO:0004129">
    <property type="term" value="F:cytochrome-c oxidase activity"/>
    <property type="evidence" value="ECO:0007669"/>
    <property type="project" value="InterPro"/>
</dbReference>
<reference evidence="4 5" key="1">
    <citation type="journal article" date="2016" name="Genome Announc.">
        <title>First Complete Genome Sequence of a Subdivision 6 Acidobacterium Strain.</title>
        <authorList>
            <person name="Huang S."/>
            <person name="Vieira S."/>
            <person name="Bunk B."/>
            <person name="Riedel T."/>
            <person name="Sproer C."/>
            <person name="Overmann J."/>
        </authorList>
    </citation>
    <scope>NUCLEOTIDE SEQUENCE [LARGE SCALE GENOMIC DNA]</scope>
    <source>
        <strain evidence="5">DSM 100886 HEG_-6_39</strain>
    </source>
</reference>
<feature type="transmembrane region" description="Helical" evidence="2">
    <location>
        <begin position="386"/>
        <end position="404"/>
    </location>
</feature>
<feature type="transmembrane region" description="Helical" evidence="2">
    <location>
        <begin position="510"/>
        <end position="528"/>
    </location>
</feature>
<gene>
    <name evidence="4" type="primary">coxN</name>
    <name evidence="4" type="ORF">LuPra_05334</name>
</gene>
<feature type="transmembrane region" description="Helical" evidence="2">
    <location>
        <begin position="424"/>
        <end position="445"/>
    </location>
</feature>
<dbReference type="EC" id="1.9.3.1" evidence="4"/>
<dbReference type="GO" id="GO:0016020">
    <property type="term" value="C:membrane"/>
    <property type="evidence" value="ECO:0007669"/>
    <property type="project" value="InterPro"/>
</dbReference>
<dbReference type="GO" id="GO:0020037">
    <property type="term" value="F:heme binding"/>
    <property type="evidence" value="ECO:0007669"/>
    <property type="project" value="InterPro"/>
</dbReference>
<evidence type="ECO:0000313" key="5">
    <source>
        <dbReference type="Proteomes" id="UP000076079"/>
    </source>
</evidence>
<evidence type="ECO:0000256" key="1">
    <source>
        <dbReference type="ARBA" id="ARBA00022660"/>
    </source>
</evidence>
<feature type="transmembrane region" description="Helical" evidence="2">
    <location>
        <begin position="142"/>
        <end position="162"/>
    </location>
</feature>
<sequence length="587" mass="64473">MSETVVVAAPKSHGAHEVHHETLGFWRAYVFSVDHKVIGIQYAITGLLFLLFGFSLMMLMRWQLAYPGAALPVIGGLFGEARMPGGTMLPEFYNELGAMHGTIMVFLGVVPLAVGGFGNFVLPLQIGAPDMAFPRLNMASYWLFFLGGMTMLASFLVPGGAAQSGWTSYAPLSVLAGTGQTVWLLGMLFLITSSLLGAVNFITTTIQLRAKGLTFMRFPFFVWTQFVTAFLLLLAFPPLEAAAVMQFMDRVAGTSFFLPSGLVVSGQVVQVAGGGNPLLWQHLFWFLAHPEVYVLILPAMGIVAEIVANNTRKPLWGYRSMVYSLVFLGFMSFIVWAHHMFMTGMGTAMAAFFQTTTMIISIPSVVILTALIISLWGGAIRFNTPMLFALGFLPMFGIGGLTGLPLGLNVSDIPLHDTYYVIGHFHYVVAPGTIFALFAGVYYWFPKATGRKMSETLGKIHFAGSIVCMNVIFMPMFMMGLAGVSRRLFDGGEAYEFARPVLHLNVVSSWGAWILMLFQLPFIFNFFWSIRHGEKTGANPWDATTLEWAAPSPPPHGNFLEEPHVHRGPYEYSVPGAAKDFSPQHEA</sequence>
<feature type="transmembrane region" description="Helical" evidence="2">
    <location>
        <begin position="457"/>
        <end position="478"/>
    </location>
</feature>
<dbReference type="EMBL" id="CP015136">
    <property type="protein sequence ID" value="AMY12062.1"/>
    <property type="molecule type" value="Genomic_DNA"/>
</dbReference>
<dbReference type="PRINTS" id="PR01165">
    <property type="entry name" value="CYCOXIDASEI"/>
</dbReference>
<dbReference type="InterPro" id="IPR036927">
    <property type="entry name" value="Cyt_c_oxase-like_su1_sf"/>
</dbReference>
<dbReference type="Proteomes" id="UP000076079">
    <property type="component" value="Chromosome"/>
</dbReference>
<proteinExistence type="predicted"/>
<accession>A0A143PTZ3</accession>
<dbReference type="GO" id="GO:0016491">
    <property type="term" value="F:oxidoreductase activity"/>
    <property type="evidence" value="ECO:0007669"/>
    <property type="project" value="UniProtKB-KW"/>
</dbReference>
<dbReference type="PATRIC" id="fig|1813736.3.peg.5612"/>
<feature type="transmembrane region" description="Helical" evidence="2">
    <location>
        <begin position="182"/>
        <end position="203"/>
    </location>
</feature>
<keyword evidence="5" id="KW-1185">Reference proteome</keyword>
<feature type="transmembrane region" description="Helical" evidence="2">
    <location>
        <begin position="358"/>
        <end position="379"/>
    </location>
</feature>